<dbReference type="EMBL" id="GGEC01084425">
    <property type="protein sequence ID" value="MBX64909.1"/>
    <property type="molecule type" value="Transcribed_RNA"/>
</dbReference>
<organism evidence="1">
    <name type="scientific">Rhizophora mucronata</name>
    <name type="common">Asiatic mangrove</name>
    <dbReference type="NCBI Taxonomy" id="61149"/>
    <lineage>
        <taxon>Eukaryota</taxon>
        <taxon>Viridiplantae</taxon>
        <taxon>Streptophyta</taxon>
        <taxon>Embryophyta</taxon>
        <taxon>Tracheophyta</taxon>
        <taxon>Spermatophyta</taxon>
        <taxon>Magnoliopsida</taxon>
        <taxon>eudicotyledons</taxon>
        <taxon>Gunneridae</taxon>
        <taxon>Pentapetalae</taxon>
        <taxon>rosids</taxon>
        <taxon>fabids</taxon>
        <taxon>Malpighiales</taxon>
        <taxon>Rhizophoraceae</taxon>
        <taxon>Rhizophora</taxon>
    </lineage>
</organism>
<protein>
    <submittedName>
        <fullName evidence="1">Uncharacterized protein</fullName>
    </submittedName>
</protein>
<name>A0A2P2QD91_RHIMU</name>
<accession>A0A2P2QD91</accession>
<proteinExistence type="predicted"/>
<reference evidence="1" key="1">
    <citation type="submission" date="2018-02" db="EMBL/GenBank/DDBJ databases">
        <title>Rhizophora mucronata_Transcriptome.</title>
        <authorList>
            <person name="Meera S.P."/>
            <person name="Sreeshan A."/>
            <person name="Augustine A."/>
        </authorList>
    </citation>
    <scope>NUCLEOTIDE SEQUENCE</scope>
    <source>
        <tissue evidence="1">Leaf</tissue>
    </source>
</reference>
<sequence length="50" mass="5688">MQTIYVICPGETISGRLMKAHHGKQTGICICLLAVRLLRRSPYILFLIMK</sequence>
<evidence type="ECO:0000313" key="1">
    <source>
        <dbReference type="EMBL" id="MBX64909.1"/>
    </source>
</evidence>
<dbReference type="AlphaFoldDB" id="A0A2P2QD91"/>